<evidence type="ECO:0000313" key="3">
    <source>
        <dbReference type="EMBL" id="KAF3331978.1"/>
    </source>
</evidence>
<dbReference type="PANTHER" id="PTHR36805">
    <property type="entry name" value="AGENET DOMAIN-CONTAINING PROTEIN"/>
    <property type="match status" value="1"/>
</dbReference>
<feature type="compositionally biased region" description="Basic and acidic residues" evidence="1">
    <location>
        <begin position="327"/>
        <end position="336"/>
    </location>
</feature>
<dbReference type="Proteomes" id="UP000623129">
    <property type="component" value="Unassembled WGS sequence"/>
</dbReference>
<reference evidence="3" key="1">
    <citation type="submission" date="2020-01" db="EMBL/GenBank/DDBJ databases">
        <title>Genome sequence of Kobresia littledalei, the first chromosome-level genome in the family Cyperaceae.</title>
        <authorList>
            <person name="Qu G."/>
        </authorList>
    </citation>
    <scope>NUCLEOTIDE SEQUENCE</scope>
    <source>
        <strain evidence="3">C.B.Clarke</strain>
        <tissue evidence="3">Leaf</tissue>
    </source>
</reference>
<evidence type="ECO:0000259" key="2">
    <source>
        <dbReference type="Pfam" id="PF05641"/>
    </source>
</evidence>
<feature type="region of interest" description="Disordered" evidence="1">
    <location>
        <begin position="300"/>
        <end position="342"/>
    </location>
</feature>
<dbReference type="OrthoDB" id="1894168at2759"/>
<feature type="compositionally biased region" description="Basic and acidic residues" evidence="1">
    <location>
        <begin position="307"/>
        <end position="319"/>
    </location>
</feature>
<dbReference type="InterPro" id="IPR008395">
    <property type="entry name" value="Agenet-like_dom"/>
</dbReference>
<dbReference type="AlphaFoldDB" id="A0A833VRB3"/>
<evidence type="ECO:0000256" key="1">
    <source>
        <dbReference type="SAM" id="MobiDB-lite"/>
    </source>
</evidence>
<protein>
    <submittedName>
        <fullName evidence="3">Zinc-metallopeptidase</fullName>
    </submittedName>
</protein>
<name>A0A833VRB3_9POAL</name>
<proteinExistence type="predicted"/>
<dbReference type="PANTHER" id="PTHR36805:SF7">
    <property type="entry name" value="AGENET DOMAIN-CONTAINING PROTEIN"/>
    <property type="match status" value="1"/>
</dbReference>
<dbReference type="EMBL" id="SWLB01000012">
    <property type="protein sequence ID" value="KAF3331978.1"/>
    <property type="molecule type" value="Genomic_DNA"/>
</dbReference>
<accession>A0A833VRB3</accession>
<sequence>MREEERTIATVEHGVFGLPSPDWNEEKLENLLHFDEVCGAAAPEAPPRRLLQNPSSGGLNSSDKEEEHLFADLVSVICCFESKSFIKGYRGAWFRGKMKNIRTRRGFHECLLEYCDFPDEKTTWINFYGVSPKDPGELSDLKQRKRELMFRPSFPPFHKESEPPPLHLPGEVKVVVNDTWRVGDLVDLWCDECFWSGKIIKLDAVDLVEVELPEPPVGEGGVYKGVIKDLRPSLNWSLEKGWSVPLSQANGESWYTARLVQQPLWKSLNNESDQSTGAADKALDPSYLCLEITREAPATCNTPPEKTSCRNHSDQKSRDSISSSDEQQSRERKSLEEQPDMIGESIMELEEVANKIRWLKGSCQSNTNHRWGPENCLAITPGILHYKGAPHRYLSHLIGHEGEGSIFYISKQLGGKLGAVSDSEEALAKAKVGKGKRLLSINTTSRIQIEIAKLRYNC</sequence>
<dbReference type="Pfam" id="PF05641">
    <property type="entry name" value="Agenet"/>
    <property type="match status" value="1"/>
</dbReference>
<organism evidence="3 4">
    <name type="scientific">Carex littledalei</name>
    <dbReference type="NCBI Taxonomy" id="544730"/>
    <lineage>
        <taxon>Eukaryota</taxon>
        <taxon>Viridiplantae</taxon>
        <taxon>Streptophyta</taxon>
        <taxon>Embryophyta</taxon>
        <taxon>Tracheophyta</taxon>
        <taxon>Spermatophyta</taxon>
        <taxon>Magnoliopsida</taxon>
        <taxon>Liliopsida</taxon>
        <taxon>Poales</taxon>
        <taxon>Cyperaceae</taxon>
        <taxon>Cyperoideae</taxon>
        <taxon>Cariceae</taxon>
        <taxon>Carex</taxon>
        <taxon>Carex subgen. Euthyceras</taxon>
    </lineage>
</organism>
<keyword evidence="4" id="KW-1185">Reference proteome</keyword>
<comment type="caution">
    <text evidence="3">The sequence shown here is derived from an EMBL/GenBank/DDBJ whole genome shotgun (WGS) entry which is preliminary data.</text>
</comment>
<dbReference type="Gene3D" id="3.30.830.10">
    <property type="entry name" value="Metalloenzyme, LuxS/M16 peptidase-like"/>
    <property type="match status" value="1"/>
</dbReference>
<evidence type="ECO:0000313" key="4">
    <source>
        <dbReference type="Proteomes" id="UP000623129"/>
    </source>
</evidence>
<gene>
    <name evidence="3" type="ORF">FCM35_KLT03384</name>
</gene>
<feature type="domain" description="Agenet-like" evidence="2">
    <location>
        <begin position="81"/>
        <end position="124"/>
    </location>
</feature>